<name>A0A7W7MBK2_9ACTN</name>
<accession>A0A7W7MBK2</accession>
<dbReference type="EMBL" id="JACHNB010000001">
    <property type="protein sequence ID" value="MBB4744137.1"/>
    <property type="molecule type" value="Genomic_DNA"/>
</dbReference>
<dbReference type="RefSeq" id="WP_185044339.1">
    <property type="nucleotide sequence ID" value="NZ_BAABFG010000005.1"/>
</dbReference>
<keyword evidence="2" id="KW-1185">Reference proteome</keyword>
<proteinExistence type="predicted"/>
<reference evidence="1 2" key="1">
    <citation type="submission" date="2020-08" db="EMBL/GenBank/DDBJ databases">
        <title>Sequencing the genomes of 1000 actinobacteria strains.</title>
        <authorList>
            <person name="Klenk H.-P."/>
        </authorList>
    </citation>
    <scope>NUCLEOTIDE SEQUENCE [LARGE SCALE GENOMIC DNA]</scope>
    <source>
        <strain evidence="1 2">DSM 45809</strain>
    </source>
</reference>
<dbReference type="AlphaFoldDB" id="A0A7W7MBK2"/>
<comment type="caution">
    <text evidence="1">The sequence shown here is derived from an EMBL/GenBank/DDBJ whole genome shotgun (WGS) entry which is preliminary data.</text>
</comment>
<evidence type="ECO:0000313" key="1">
    <source>
        <dbReference type="EMBL" id="MBB4744137.1"/>
    </source>
</evidence>
<sequence>MDGEMAVRQLRLIAIDRLVGCEVGSDKLIRAGVDALLAGVASPSLPMLAGLTRREEPEARSVFDRVADELGLVPEELPAEPTARTWALVRWWAELIVNGELTAEEGGRLIWRHGRPFLGSSEELRPLMESIVLHDDEMSSWSIWDAEYVSRNRATAAAVIAQAQAFLSATR</sequence>
<dbReference type="Proteomes" id="UP000546162">
    <property type="component" value="Unassembled WGS sequence"/>
</dbReference>
<gene>
    <name evidence="1" type="ORF">BJY16_007596</name>
</gene>
<organism evidence="1 2">
    <name type="scientific">Actinoplanes octamycinicus</name>
    <dbReference type="NCBI Taxonomy" id="135948"/>
    <lineage>
        <taxon>Bacteria</taxon>
        <taxon>Bacillati</taxon>
        <taxon>Actinomycetota</taxon>
        <taxon>Actinomycetes</taxon>
        <taxon>Micromonosporales</taxon>
        <taxon>Micromonosporaceae</taxon>
        <taxon>Actinoplanes</taxon>
    </lineage>
</organism>
<protein>
    <submittedName>
        <fullName evidence="1">Uncharacterized protein</fullName>
    </submittedName>
</protein>
<evidence type="ECO:0000313" key="2">
    <source>
        <dbReference type="Proteomes" id="UP000546162"/>
    </source>
</evidence>